<proteinExistence type="predicted"/>
<dbReference type="AlphaFoldDB" id="A0A4Y6UKU5"/>
<dbReference type="EMBL" id="CP038141">
    <property type="protein sequence ID" value="QDH16997.1"/>
    <property type="molecule type" value="Genomic_DNA"/>
</dbReference>
<evidence type="ECO:0000313" key="3">
    <source>
        <dbReference type="Proteomes" id="UP000316313"/>
    </source>
</evidence>
<dbReference type="RefSeq" id="WP_141460506.1">
    <property type="nucleotide sequence ID" value="NZ_CP038141.1"/>
</dbReference>
<dbReference type="KEGG" id="ssam:E3D00_05040"/>
<feature type="compositionally biased region" description="Basic and acidic residues" evidence="1">
    <location>
        <begin position="43"/>
        <end position="87"/>
    </location>
</feature>
<dbReference type="Proteomes" id="UP000316313">
    <property type="component" value="Chromosome"/>
</dbReference>
<gene>
    <name evidence="2" type="ORF">E3D00_05040</name>
</gene>
<evidence type="ECO:0000256" key="1">
    <source>
        <dbReference type="SAM" id="MobiDB-lite"/>
    </source>
</evidence>
<sequence length="231" mass="25669">MLRYEDYDYDYDSEDGYDNDRAAEIAQKEAEREQARAARLMEAEQRRVEKEQARAARLKEKEQQRAEREKAKAAQRAERERQAKENHNTSISINSDGNTSGNGVMIINGVRIEIPPQGISSMKTENGKIYVNGKEVGSLPAGQDPGISIGGNESGSGFHFIIGNNQNSNNSYTSIFSDIHDVNFTSDLHLNNVHQSYSETETINRSAAAGTSPQHKIAVGNQHDNYVTFSS</sequence>
<name>A0A4Y6UKU5_9PROT</name>
<keyword evidence="3" id="KW-1185">Reference proteome</keyword>
<accession>A0A4Y6UKU5</accession>
<organism evidence="2 3">
    <name type="scientific">Swingsia samuiensis</name>
    <dbReference type="NCBI Taxonomy" id="1293412"/>
    <lineage>
        <taxon>Bacteria</taxon>
        <taxon>Pseudomonadati</taxon>
        <taxon>Pseudomonadota</taxon>
        <taxon>Alphaproteobacteria</taxon>
        <taxon>Acetobacterales</taxon>
        <taxon>Acetobacteraceae</taxon>
        <taxon>Swingsia</taxon>
    </lineage>
</organism>
<evidence type="ECO:0000313" key="2">
    <source>
        <dbReference type="EMBL" id="QDH16997.1"/>
    </source>
</evidence>
<protein>
    <submittedName>
        <fullName evidence="2">Uncharacterized protein</fullName>
    </submittedName>
</protein>
<reference evidence="2 3" key="1">
    <citation type="submission" date="2019-03" db="EMBL/GenBank/DDBJ databases">
        <title>The complete genome sequence of Swingsia samuiensis NBRC107927(T).</title>
        <authorList>
            <person name="Chua K.-O."/>
            <person name="Chan K.-G."/>
            <person name="See-Too W.-S."/>
        </authorList>
    </citation>
    <scope>NUCLEOTIDE SEQUENCE [LARGE SCALE GENOMIC DNA]</scope>
    <source>
        <strain evidence="2 3">AH83</strain>
    </source>
</reference>
<feature type="region of interest" description="Disordered" evidence="1">
    <location>
        <begin position="43"/>
        <end position="97"/>
    </location>
</feature>
<feature type="compositionally biased region" description="Polar residues" evidence="1">
    <location>
        <begin position="88"/>
        <end position="97"/>
    </location>
</feature>